<name>A0A8J2J5X4_9HEXA</name>
<feature type="domain" description="Carboxylesterase type B" evidence="4">
    <location>
        <begin position="1"/>
        <end position="214"/>
    </location>
</feature>
<evidence type="ECO:0000256" key="2">
    <source>
        <dbReference type="ARBA" id="ARBA00023180"/>
    </source>
</evidence>
<dbReference type="AlphaFoldDB" id="A0A8J2J5X4"/>
<sequence length="235" mass="26208">TASGRVQGVIEVSRDGRDYYTWYKIPFARPPVGDLRFADPLQPQNWENILDGRKIGPECAQINVWTAEIFTNIVGEEDCLHLNINVPTKVYEDVLNGRRAKVPVIFYIHGGGFITGSGGLHSSAYFMDEDVVTVIINYRLELLGFLTTGDDVIRGNAGLKDQTMALRWVQKNIQYFGGDPNQVTIFGSSAGAVSAHYQMLSPLSKGLFRKIFAQRMTQKWNSGGSNSQQCQRPVM</sequence>
<dbReference type="EMBL" id="CAJVCH010023850">
    <property type="protein sequence ID" value="CAG7695636.1"/>
    <property type="molecule type" value="Genomic_DNA"/>
</dbReference>
<evidence type="ECO:0000313" key="6">
    <source>
        <dbReference type="Proteomes" id="UP000708208"/>
    </source>
</evidence>
<dbReference type="InterPro" id="IPR002018">
    <property type="entry name" value="CarbesteraseB"/>
</dbReference>
<keyword evidence="1" id="KW-0719">Serine esterase</keyword>
<evidence type="ECO:0000256" key="1">
    <source>
        <dbReference type="ARBA" id="ARBA00022487"/>
    </source>
</evidence>
<protein>
    <recommendedName>
        <fullName evidence="3">Carboxylic ester hydrolase</fullName>
        <ecNumber evidence="3">3.1.1.-</ecNumber>
    </recommendedName>
</protein>
<keyword evidence="3" id="KW-0378">Hydrolase</keyword>
<dbReference type="Pfam" id="PF00135">
    <property type="entry name" value="COesterase"/>
    <property type="match status" value="1"/>
</dbReference>
<evidence type="ECO:0000259" key="4">
    <source>
        <dbReference type="Pfam" id="PF00135"/>
    </source>
</evidence>
<dbReference type="InterPro" id="IPR050309">
    <property type="entry name" value="Type-B_Carboxylest/Lipase"/>
</dbReference>
<keyword evidence="2" id="KW-0325">Glycoprotein</keyword>
<dbReference type="EC" id="3.1.1.-" evidence="3"/>
<proteinExistence type="inferred from homology"/>
<keyword evidence="6" id="KW-1185">Reference proteome</keyword>
<reference evidence="5" key="1">
    <citation type="submission" date="2021-06" db="EMBL/GenBank/DDBJ databases">
        <authorList>
            <person name="Hodson N. C."/>
            <person name="Mongue J. A."/>
            <person name="Jaron S. K."/>
        </authorList>
    </citation>
    <scope>NUCLEOTIDE SEQUENCE</scope>
</reference>
<dbReference type="InterPro" id="IPR019826">
    <property type="entry name" value="Carboxylesterase_B_AS"/>
</dbReference>
<gene>
    <name evidence="5" type="ORF">AFUS01_LOCUS3886</name>
</gene>
<organism evidence="5 6">
    <name type="scientific">Allacma fusca</name>
    <dbReference type="NCBI Taxonomy" id="39272"/>
    <lineage>
        <taxon>Eukaryota</taxon>
        <taxon>Metazoa</taxon>
        <taxon>Ecdysozoa</taxon>
        <taxon>Arthropoda</taxon>
        <taxon>Hexapoda</taxon>
        <taxon>Collembola</taxon>
        <taxon>Symphypleona</taxon>
        <taxon>Sminthuridae</taxon>
        <taxon>Allacma</taxon>
    </lineage>
</organism>
<dbReference type="PANTHER" id="PTHR11559">
    <property type="entry name" value="CARBOXYLESTERASE"/>
    <property type="match status" value="1"/>
</dbReference>
<dbReference type="GO" id="GO:0052689">
    <property type="term" value="F:carboxylic ester hydrolase activity"/>
    <property type="evidence" value="ECO:0007669"/>
    <property type="project" value="UniProtKB-KW"/>
</dbReference>
<dbReference type="Proteomes" id="UP000708208">
    <property type="component" value="Unassembled WGS sequence"/>
</dbReference>
<comment type="similarity">
    <text evidence="3">Belongs to the type-B carboxylesterase/lipase family.</text>
</comment>
<feature type="non-terminal residue" evidence="5">
    <location>
        <position position="1"/>
    </location>
</feature>
<dbReference type="PROSITE" id="PS00122">
    <property type="entry name" value="CARBOXYLESTERASE_B_1"/>
    <property type="match status" value="1"/>
</dbReference>
<accession>A0A8J2J5X4</accession>
<dbReference type="OrthoDB" id="19653at2759"/>
<comment type="caution">
    <text evidence="5">The sequence shown here is derived from an EMBL/GenBank/DDBJ whole genome shotgun (WGS) entry which is preliminary data.</text>
</comment>
<evidence type="ECO:0000313" key="5">
    <source>
        <dbReference type="EMBL" id="CAG7695636.1"/>
    </source>
</evidence>
<evidence type="ECO:0000256" key="3">
    <source>
        <dbReference type="RuleBase" id="RU361235"/>
    </source>
</evidence>